<proteinExistence type="predicted"/>
<dbReference type="Proteomes" id="UP000000763">
    <property type="component" value="Chromosome 4"/>
</dbReference>
<evidence type="ECO:0000313" key="3">
    <source>
        <dbReference type="EMBL" id="CAE01746.2"/>
    </source>
</evidence>
<protein>
    <submittedName>
        <fullName evidence="3">OSJNBb0056F09.9 protein</fullName>
    </submittedName>
</protein>
<dbReference type="SUPFAM" id="SSF54001">
    <property type="entry name" value="Cysteine proteinases"/>
    <property type="match status" value="1"/>
</dbReference>
<evidence type="ECO:0000256" key="2">
    <source>
        <dbReference type="SAM" id="MobiDB-lite"/>
    </source>
</evidence>
<dbReference type="Pfam" id="PF00201">
    <property type="entry name" value="UDPGT"/>
    <property type="match status" value="1"/>
</dbReference>
<reference evidence="4" key="2">
    <citation type="journal article" date="2008" name="Nucleic Acids Res.">
        <title>The rice annotation project database (RAP-DB): 2008 update.</title>
        <authorList>
            <consortium name="The rice annotation project (RAP)"/>
        </authorList>
    </citation>
    <scope>GENOME REANNOTATION</scope>
    <source>
        <strain evidence="4">cv. Nipponbare</strain>
    </source>
</reference>
<dbReference type="GO" id="GO:0008194">
    <property type="term" value="F:UDP-glycosyltransferase activity"/>
    <property type="evidence" value="ECO:0007669"/>
    <property type="project" value="InterPro"/>
</dbReference>
<reference evidence="4" key="1">
    <citation type="journal article" date="2005" name="Nature">
        <title>The map-based sequence of the rice genome.</title>
        <authorList>
            <consortium name="International rice genome sequencing project (IRGSP)"/>
            <person name="Matsumoto T."/>
            <person name="Wu J."/>
            <person name="Kanamori H."/>
            <person name="Katayose Y."/>
            <person name="Fujisawa M."/>
            <person name="Namiki N."/>
            <person name="Mizuno H."/>
            <person name="Yamamoto K."/>
            <person name="Antonio B.A."/>
            <person name="Baba T."/>
            <person name="Sakata K."/>
            <person name="Nagamura Y."/>
            <person name="Aoki H."/>
            <person name="Arikawa K."/>
            <person name="Arita K."/>
            <person name="Bito T."/>
            <person name="Chiden Y."/>
            <person name="Fujitsuka N."/>
            <person name="Fukunaka R."/>
            <person name="Hamada M."/>
            <person name="Harada C."/>
            <person name="Hayashi A."/>
            <person name="Hijishita S."/>
            <person name="Honda M."/>
            <person name="Hosokawa S."/>
            <person name="Ichikawa Y."/>
            <person name="Idonuma A."/>
            <person name="Iijima M."/>
            <person name="Ikeda M."/>
            <person name="Ikeno M."/>
            <person name="Ito K."/>
            <person name="Ito S."/>
            <person name="Ito T."/>
            <person name="Ito Y."/>
            <person name="Ito Y."/>
            <person name="Iwabuchi A."/>
            <person name="Kamiya K."/>
            <person name="Karasawa W."/>
            <person name="Kurita K."/>
            <person name="Katagiri S."/>
            <person name="Kikuta A."/>
            <person name="Kobayashi H."/>
            <person name="Kobayashi N."/>
            <person name="Machita K."/>
            <person name="Maehara T."/>
            <person name="Masukawa M."/>
            <person name="Mizubayashi T."/>
            <person name="Mukai Y."/>
            <person name="Nagasaki H."/>
            <person name="Nagata Y."/>
            <person name="Naito S."/>
            <person name="Nakashima M."/>
            <person name="Nakama Y."/>
            <person name="Nakamichi Y."/>
            <person name="Nakamura M."/>
            <person name="Meguro A."/>
            <person name="Negishi M."/>
            <person name="Ohta I."/>
            <person name="Ohta T."/>
            <person name="Okamoto M."/>
            <person name="Ono N."/>
            <person name="Saji S."/>
            <person name="Sakaguchi M."/>
            <person name="Sakai K."/>
            <person name="Shibata M."/>
            <person name="Shimokawa T."/>
            <person name="Song J."/>
            <person name="Takazaki Y."/>
            <person name="Terasawa K."/>
            <person name="Tsugane M."/>
            <person name="Tsuji K."/>
            <person name="Ueda S."/>
            <person name="Waki K."/>
            <person name="Yamagata H."/>
            <person name="Yamamoto M."/>
            <person name="Yamamoto S."/>
            <person name="Yamane H."/>
            <person name="Yoshiki S."/>
            <person name="Yoshihara R."/>
            <person name="Yukawa K."/>
            <person name="Zhong H."/>
            <person name="Yano M."/>
            <person name="Yuan Q."/>
            <person name="Ouyang S."/>
            <person name="Liu J."/>
            <person name="Jones K.M."/>
            <person name="Gansberger K."/>
            <person name="Moffat K."/>
            <person name="Hill J."/>
            <person name="Bera J."/>
            <person name="Fadrosh D."/>
            <person name="Jin S."/>
            <person name="Johri S."/>
            <person name="Kim M."/>
            <person name="Overton L."/>
            <person name="Reardon M."/>
            <person name="Tsitrin T."/>
            <person name="Vuong H."/>
            <person name="Weaver B."/>
            <person name="Ciecko A."/>
            <person name="Tallon L."/>
            <person name="Jackson J."/>
            <person name="Pai G."/>
            <person name="Aken S.V."/>
            <person name="Utterback T."/>
            <person name="Reidmuller S."/>
            <person name="Feldblyum T."/>
            <person name="Hsiao J."/>
            <person name="Zismann V."/>
            <person name="Iobst S."/>
            <person name="de Vazeille A.R."/>
            <person name="Buell C.R."/>
            <person name="Ying K."/>
            <person name="Li Y."/>
            <person name="Lu T."/>
            <person name="Huang Y."/>
            <person name="Zhao Q."/>
            <person name="Feng Q."/>
            <person name="Zhang L."/>
            <person name="Zhu J."/>
            <person name="Weng Q."/>
            <person name="Mu J."/>
            <person name="Lu Y."/>
            <person name="Fan D."/>
            <person name="Liu Y."/>
            <person name="Guan J."/>
            <person name="Zhang Y."/>
            <person name="Yu S."/>
            <person name="Liu X."/>
            <person name="Zhang Y."/>
            <person name="Hong G."/>
            <person name="Han B."/>
            <person name="Choisne N."/>
            <person name="Demange N."/>
            <person name="Orjeda G."/>
            <person name="Samain S."/>
            <person name="Cattolico L."/>
            <person name="Pelletier E."/>
            <person name="Couloux A."/>
            <person name="Segurens B."/>
            <person name="Wincker P."/>
            <person name="D'Hont A."/>
            <person name="Scarpelli C."/>
            <person name="Weissenbach J."/>
            <person name="Salanoubat M."/>
            <person name="Quetier F."/>
            <person name="Yu Y."/>
            <person name="Kim H.R."/>
            <person name="Rambo T."/>
            <person name="Currie J."/>
            <person name="Collura K."/>
            <person name="Luo M."/>
            <person name="Yang T."/>
            <person name="Ammiraju J.S.S."/>
            <person name="Engler F."/>
            <person name="Soderlund C."/>
            <person name="Wing R.A."/>
            <person name="Palmer L.E."/>
            <person name="de la Bastide M."/>
            <person name="Spiegel L."/>
            <person name="Nascimento L."/>
            <person name="Zutavern T."/>
            <person name="O'Shaughnessy A."/>
            <person name="Dike S."/>
            <person name="Dedhia N."/>
            <person name="Preston R."/>
            <person name="Balija V."/>
            <person name="McCombie W.R."/>
            <person name="Chow T."/>
            <person name="Chen H."/>
            <person name="Chung M."/>
            <person name="Chen C."/>
            <person name="Shaw J."/>
            <person name="Wu H."/>
            <person name="Hsiao K."/>
            <person name="Chao Y."/>
            <person name="Chu M."/>
            <person name="Cheng C."/>
            <person name="Hour A."/>
            <person name="Lee P."/>
            <person name="Lin S."/>
            <person name="Lin Y."/>
            <person name="Liou J."/>
            <person name="Liu S."/>
            <person name="Hsing Y."/>
            <person name="Raghuvanshi S."/>
            <person name="Mohanty A."/>
            <person name="Bharti A.K."/>
            <person name="Gaur A."/>
            <person name="Gupta V."/>
            <person name="Kumar D."/>
            <person name="Ravi V."/>
            <person name="Vij S."/>
            <person name="Kapur A."/>
            <person name="Khurana P."/>
            <person name="Khurana P."/>
            <person name="Khurana J.P."/>
            <person name="Tyagi A.K."/>
            <person name="Gaikwad K."/>
            <person name="Singh A."/>
            <person name="Dalal V."/>
            <person name="Srivastava S."/>
            <person name="Dixit A."/>
            <person name="Pal A.K."/>
            <person name="Ghazi I.A."/>
            <person name="Yadav M."/>
            <person name="Pandit A."/>
            <person name="Bhargava A."/>
            <person name="Sureshbabu K."/>
            <person name="Batra K."/>
            <person name="Sharma T.R."/>
            <person name="Mohapatra T."/>
            <person name="Singh N.K."/>
            <person name="Messing J."/>
            <person name="Nelson A.B."/>
            <person name="Fuks G."/>
            <person name="Kavchok S."/>
            <person name="Keizer G."/>
            <person name="Linton E."/>
            <person name="Llaca V."/>
            <person name="Song R."/>
            <person name="Tanyolac B."/>
            <person name="Young S."/>
            <person name="Ho-Il K."/>
            <person name="Hahn J.H."/>
            <person name="Sangsakoo G."/>
            <person name="Vanavichit A."/>
            <person name="de Mattos Luiz.A.T."/>
            <person name="Zimmer P.D."/>
            <person name="Malone G."/>
            <person name="Dellagostin O."/>
            <person name="de Oliveira A.C."/>
            <person name="Bevan M."/>
            <person name="Bancroft I."/>
            <person name="Minx P."/>
            <person name="Cordum H."/>
            <person name="Wilson R."/>
            <person name="Cheng Z."/>
            <person name="Jin W."/>
            <person name="Jiang J."/>
            <person name="Leong S.A."/>
            <person name="Iwama H."/>
            <person name="Gojobori T."/>
            <person name="Itoh T."/>
            <person name="Niimura Y."/>
            <person name="Fujii Y."/>
            <person name="Habara T."/>
            <person name="Sakai H."/>
            <person name="Sato Y."/>
            <person name="Wilson G."/>
            <person name="Kumar K."/>
            <person name="McCouch S."/>
            <person name="Juretic N."/>
            <person name="Hoen D."/>
            <person name="Wright S."/>
            <person name="Bruskiewich R."/>
            <person name="Bureau T."/>
            <person name="Miyao A."/>
            <person name="Hirochika H."/>
            <person name="Nishikawa T."/>
            <person name="Kadowaki K."/>
            <person name="Sugiura M."/>
            <person name="Burr B."/>
            <person name="Sasaki T."/>
        </authorList>
    </citation>
    <scope>NUCLEOTIDE SEQUENCE [LARGE SCALE GENOMIC DNA]</scope>
    <source>
        <strain evidence="4">cv. Nipponbare</strain>
    </source>
</reference>
<name>Q7XSY7_ORYSJ</name>
<keyword evidence="1" id="KW-0808">Transferase</keyword>
<dbReference type="EMBL" id="AL606602">
    <property type="protein sequence ID" value="CAE01746.2"/>
    <property type="molecule type" value="Genomic_DNA"/>
</dbReference>
<accession>Q7XSY7</accession>
<organism evidence="3 4">
    <name type="scientific">Oryza sativa subsp. japonica</name>
    <name type="common">Rice</name>
    <dbReference type="NCBI Taxonomy" id="39947"/>
    <lineage>
        <taxon>Eukaryota</taxon>
        <taxon>Viridiplantae</taxon>
        <taxon>Streptophyta</taxon>
        <taxon>Embryophyta</taxon>
        <taxon>Tracheophyta</taxon>
        <taxon>Spermatophyta</taxon>
        <taxon>Magnoliopsida</taxon>
        <taxon>Liliopsida</taxon>
        <taxon>Poales</taxon>
        <taxon>Poaceae</taxon>
        <taxon>BOP clade</taxon>
        <taxon>Oryzoideae</taxon>
        <taxon>Oryzeae</taxon>
        <taxon>Oryzinae</taxon>
        <taxon>Oryza</taxon>
        <taxon>Oryza sativa</taxon>
    </lineage>
</organism>
<dbReference type="InterPro" id="IPR002213">
    <property type="entry name" value="UDP_glucos_trans"/>
</dbReference>
<feature type="region of interest" description="Disordered" evidence="2">
    <location>
        <begin position="1"/>
        <end position="39"/>
    </location>
</feature>
<dbReference type="Gene3D" id="3.40.50.2000">
    <property type="entry name" value="Glycogen Phosphorylase B"/>
    <property type="match status" value="2"/>
</dbReference>
<dbReference type="SUPFAM" id="SSF53756">
    <property type="entry name" value="UDP-Glycosyltransferase/glycogen phosphorylase"/>
    <property type="match status" value="1"/>
</dbReference>
<dbReference type="InterPro" id="IPR038765">
    <property type="entry name" value="Papain-like_cys_pep_sf"/>
</dbReference>
<evidence type="ECO:0000256" key="1">
    <source>
        <dbReference type="ARBA" id="ARBA00022679"/>
    </source>
</evidence>
<feature type="region of interest" description="Disordered" evidence="2">
    <location>
        <begin position="330"/>
        <end position="352"/>
    </location>
</feature>
<dbReference type="Gene3D" id="3.40.395.10">
    <property type="entry name" value="Adenoviral Proteinase, Chain A"/>
    <property type="match status" value="1"/>
</dbReference>
<dbReference type="PANTHER" id="PTHR48045:SF37">
    <property type="entry name" value="UDP-GLYCOSYLTRANSFERASE 92A1-LIKE"/>
    <property type="match status" value="1"/>
</dbReference>
<dbReference type="PANTHER" id="PTHR48045">
    <property type="entry name" value="UDP-GLYCOSYLTRANSFERASE 72B1"/>
    <property type="match status" value="1"/>
</dbReference>
<sequence>MEVDSRPHLPPPAKRSKRAKSSPPKLDTRRKAAGTGRGKIKVPFAPKKLDLGKAPVAPPKLPAEFTLGMPLVGDDALFKMGPACKVLHGYYMEKSNARRKNRETSMLGQHDGQPFLGPTAFIAVDFKDLWDLYRVRAIDTNLLKCYSLLTWKHVHRKAPHVALLDPAVVNETMLKNDRANMVAYIKDCLFARQDKDFIMRHWILLVITPKWSLVHYLNSNIKPEIYDWSAIESALNEAWDQYVARGGRHKDGHPKLGHKKDFPIRQQVSDQCGFHVCHNMRSFADKVTLLDPEVLMHVGGLERKMDVNDIYVNGLWISSGAPHPLMVTISAGPQTSGSRKGSRKGCEPRTRGSSFTGWLPQVAILAHASIGTFLSHYGWNSVLESTAHGVPVVAWPLNAQVLEEWGSCVELCRGNAPDSPALERERVAEVVEMVIGSMEMAAKTRQCVKKIQEMIAPALEDGGSSMNTLKEFFALLTLRDRTMPMKL</sequence>
<gene>
    <name evidence="3" type="primary">OSJNBb0056F09.9</name>
</gene>
<evidence type="ECO:0000313" key="4">
    <source>
        <dbReference type="Proteomes" id="UP000000763"/>
    </source>
</evidence>
<dbReference type="AlphaFoldDB" id="Q7XSY7"/>